<dbReference type="PROSITE" id="PS50011">
    <property type="entry name" value="PROTEIN_KINASE_DOM"/>
    <property type="match status" value="1"/>
</dbReference>
<dbReference type="FunFam" id="3.30.200.20:FF:000354">
    <property type="entry name" value="AGC/YANK protein kinase"/>
    <property type="match status" value="1"/>
</dbReference>
<dbReference type="Proteomes" id="UP000242877">
    <property type="component" value="Unassembled WGS sequence"/>
</dbReference>
<keyword evidence="3 6" id="KW-0547">Nucleotide-binding</keyword>
<dbReference type="GO" id="GO:0009966">
    <property type="term" value="P:regulation of signal transduction"/>
    <property type="evidence" value="ECO:0007669"/>
    <property type="project" value="TreeGrafter"/>
</dbReference>
<accession>A0A167VE58</accession>
<dbReference type="GO" id="GO:0005524">
    <property type="term" value="F:ATP binding"/>
    <property type="evidence" value="ECO:0007669"/>
    <property type="project" value="UniProtKB-UniRule"/>
</dbReference>
<dbReference type="CDD" id="cd05578">
    <property type="entry name" value="STKc_Yank1"/>
    <property type="match status" value="1"/>
</dbReference>
<proteinExistence type="predicted"/>
<name>A0A167VE58_9EURO</name>
<keyword evidence="11" id="KW-1185">Reference proteome</keyword>
<dbReference type="GO" id="GO:0004703">
    <property type="term" value="F:G protein-coupled receptor kinase activity"/>
    <property type="evidence" value="ECO:0007669"/>
    <property type="project" value="TreeGrafter"/>
</dbReference>
<feature type="compositionally biased region" description="Polar residues" evidence="7">
    <location>
        <begin position="386"/>
        <end position="401"/>
    </location>
</feature>
<dbReference type="Gene3D" id="1.10.510.10">
    <property type="entry name" value="Transferase(Phosphotransferase) domain 1"/>
    <property type="match status" value="1"/>
</dbReference>
<evidence type="ECO:0000313" key="11">
    <source>
        <dbReference type="Proteomes" id="UP000242877"/>
    </source>
</evidence>
<feature type="region of interest" description="Disordered" evidence="7">
    <location>
        <begin position="381"/>
        <end position="439"/>
    </location>
</feature>
<keyword evidence="2" id="KW-0808">Transferase</keyword>
<evidence type="ECO:0000256" key="6">
    <source>
        <dbReference type="PROSITE-ProRule" id="PRU10141"/>
    </source>
</evidence>
<dbReference type="PROSITE" id="PS00107">
    <property type="entry name" value="PROTEIN_KINASE_ATP"/>
    <property type="match status" value="1"/>
</dbReference>
<evidence type="ECO:0000256" key="7">
    <source>
        <dbReference type="SAM" id="MobiDB-lite"/>
    </source>
</evidence>
<dbReference type="EMBL" id="AZGZ01000034">
    <property type="protein sequence ID" value="KZZ87399.1"/>
    <property type="molecule type" value="Genomic_DNA"/>
</dbReference>
<dbReference type="PROSITE" id="PS00108">
    <property type="entry name" value="PROTEIN_KINASE_ST"/>
    <property type="match status" value="1"/>
</dbReference>
<feature type="compositionally biased region" description="Pro residues" evidence="7">
    <location>
        <begin position="496"/>
        <end position="508"/>
    </location>
</feature>
<dbReference type="PROSITE" id="PS51285">
    <property type="entry name" value="AGC_KINASE_CTER"/>
    <property type="match status" value="1"/>
</dbReference>
<gene>
    <name evidence="10" type="ORF">AAP_05632</name>
</gene>
<evidence type="ECO:0000256" key="4">
    <source>
        <dbReference type="ARBA" id="ARBA00022777"/>
    </source>
</evidence>
<protein>
    <submittedName>
        <fullName evidence="10">Protein kinase</fullName>
    </submittedName>
</protein>
<dbReference type="VEuPathDB" id="FungiDB:AAP_05632"/>
<keyword evidence="5 6" id="KW-0067">ATP-binding</keyword>
<dbReference type="InterPro" id="IPR008271">
    <property type="entry name" value="Ser/Thr_kinase_AS"/>
</dbReference>
<dbReference type="GO" id="GO:0007186">
    <property type="term" value="P:G protein-coupled receptor signaling pathway"/>
    <property type="evidence" value="ECO:0007669"/>
    <property type="project" value="TreeGrafter"/>
</dbReference>
<comment type="caution">
    <text evidence="10">The sequence shown here is derived from an EMBL/GenBank/DDBJ whole genome shotgun (WGS) entry which is preliminary data.</text>
</comment>
<evidence type="ECO:0000256" key="1">
    <source>
        <dbReference type="ARBA" id="ARBA00022527"/>
    </source>
</evidence>
<dbReference type="FunFam" id="1.10.510.10:FF:000469">
    <property type="entry name" value="Serine/threonine-protein kinase 32B"/>
    <property type="match status" value="1"/>
</dbReference>
<keyword evidence="4 10" id="KW-0418">Kinase</keyword>
<sequence length="631" mass="70331">MGNAQTKPTMFSDQAVNLSQFRLLRVVGKGAFGKVRIVERKDTGLTFALKYILKEEVVRSESVRNIIRERRMLEHLNHPFLCNLRYSFQDIEYIYIVVDLMTGGDLRFHISRKTFTEECVRFWIAELACALRYCHSQGIIHRDVKPDNVLLDSEGHVHLADFNVASDYRPNKKLTSKSGTMAYLAPEVYEGKGYLTEVDWWSLGVVFYECIYSKRPFDGKTSDQLAENIKRAQPKYYVTNPAVIIPCLRAISGLLEKDISKRIGASSWASFIHHPFFAEIDFEALVRKEIDPIFRPSSDKTNFDATYDLEELLLEEAPLEARARRQKPRAELKDDATAKEIREDELHKMIETLFEPFDYTKAGFDSEALTEAVVDDVPKEQCAPANGTQQNQKSSPLSNEVPTLRAAPVPVDNRQSRTRTTSDTGVRANSPCSQSHPDITHYMPYQSPIDELDGQLIPPIPRPFSGPPTSRERTTVTGAIESVMYGQYGTAHDQTPLPPPSRAPPPVPDDGRPGQRSISYPSPILAAGDAAPRNSYAPGSGSRRYASKAGGVQMILDETGSWSNFADHSSSVVLDSEGHPINKTSGRNSGHGSGSSSGVFSFFSRKKTRDRSPKPTEPGVLGKEGARQIIS</sequence>
<reference evidence="10 11" key="1">
    <citation type="journal article" date="2016" name="Genome Biol. Evol.">
        <title>Divergent and convergent evolution of fungal pathogenicity.</title>
        <authorList>
            <person name="Shang Y."/>
            <person name="Xiao G."/>
            <person name="Zheng P."/>
            <person name="Cen K."/>
            <person name="Zhan S."/>
            <person name="Wang C."/>
        </authorList>
    </citation>
    <scope>NUCLEOTIDE SEQUENCE [LARGE SCALE GENOMIC DNA]</scope>
    <source>
        <strain evidence="10 11">ARSEF 7405</strain>
    </source>
</reference>
<dbReference type="Pfam" id="PF00069">
    <property type="entry name" value="Pkinase"/>
    <property type="match status" value="1"/>
</dbReference>
<organism evidence="10 11">
    <name type="scientific">Ascosphaera apis ARSEF 7405</name>
    <dbReference type="NCBI Taxonomy" id="392613"/>
    <lineage>
        <taxon>Eukaryota</taxon>
        <taxon>Fungi</taxon>
        <taxon>Dikarya</taxon>
        <taxon>Ascomycota</taxon>
        <taxon>Pezizomycotina</taxon>
        <taxon>Eurotiomycetes</taxon>
        <taxon>Eurotiomycetidae</taxon>
        <taxon>Onygenales</taxon>
        <taxon>Ascosphaeraceae</taxon>
        <taxon>Ascosphaera</taxon>
    </lineage>
</organism>
<evidence type="ECO:0000259" key="9">
    <source>
        <dbReference type="PROSITE" id="PS51285"/>
    </source>
</evidence>
<feature type="region of interest" description="Disordered" evidence="7">
    <location>
        <begin position="574"/>
        <end position="631"/>
    </location>
</feature>
<evidence type="ECO:0000256" key="2">
    <source>
        <dbReference type="ARBA" id="ARBA00022679"/>
    </source>
</evidence>
<dbReference type="InterPro" id="IPR011009">
    <property type="entry name" value="Kinase-like_dom_sf"/>
</dbReference>
<dbReference type="InterPro" id="IPR000961">
    <property type="entry name" value="AGC-kinase_C"/>
</dbReference>
<dbReference type="AlphaFoldDB" id="A0A167VE58"/>
<dbReference type="PANTHER" id="PTHR24355">
    <property type="entry name" value="G PROTEIN-COUPLED RECEPTOR KINASE/RIBOSOMAL PROTEIN S6 KINASE"/>
    <property type="match status" value="1"/>
</dbReference>
<dbReference type="PANTHER" id="PTHR24355:SF30">
    <property type="entry name" value="SERINE_THREONINE-PROTEIN KINASE 32B ISOFORM X1"/>
    <property type="match status" value="1"/>
</dbReference>
<evidence type="ECO:0000313" key="10">
    <source>
        <dbReference type="EMBL" id="KZZ87399.1"/>
    </source>
</evidence>
<feature type="domain" description="AGC-kinase C-terminal" evidence="9">
    <location>
        <begin position="278"/>
        <end position="369"/>
    </location>
</feature>
<feature type="region of interest" description="Disordered" evidence="7">
    <location>
        <begin position="489"/>
        <end position="545"/>
    </location>
</feature>
<evidence type="ECO:0000259" key="8">
    <source>
        <dbReference type="PROSITE" id="PS50011"/>
    </source>
</evidence>
<dbReference type="OrthoDB" id="354826at2759"/>
<keyword evidence="1" id="KW-0723">Serine/threonine-protein kinase</keyword>
<feature type="binding site" evidence="6">
    <location>
        <position position="54"/>
    </location>
    <ligand>
        <name>ATP</name>
        <dbReference type="ChEBI" id="CHEBI:30616"/>
    </ligand>
</feature>
<dbReference type="SUPFAM" id="SSF56112">
    <property type="entry name" value="Protein kinase-like (PK-like)"/>
    <property type="match status" value="1"/>
</dbReference>
<dbReference type="SMART" id="SM00220">
    <property type="entry name" value="S_TKc"/>
    <property type="match status" value="1"/>
</dbReference>
<dbReference type="Gene3D" id="3.30.200.20">
    <property type="entry name" value="Phosphorylase Kinase, domain 1"/>
    <property type="match status" value="1"/>
</dbReference>
<dbReference type="InterPro" id="IPR000719">
    <property type="entry name" value="Prot_kinase_dom"/>
</dbReference>
<evidence type="ECO:0000256" key="5">
    <source>
        <dbReference type="ARBA" id="ARBA00022840"/>
    </source>
</evidence>
<feature type="domain" description="Protein kinase" evidence="8">
    <location>
        <begin position="21"/>
        <end position="277"/>
    </location>
</feature>
<dbReference type="InterPro" id="IPR017441">
    <property type="entry name" value="Protein_kinase_ATP_BS"/>
</dbReference>
<evidence type="ECO:0000256" key="3">
    <source>
        <dbReference type="ARBA" id="ARBA00022741"/>
    </source>
</evidence>
<dbReference type="GO" id="GO:0001664">
    <property type="term" value="F:G protein-coupled receptor binding"/>
    <property type="evidence" value="ECO:0007669"/>
    <property type="project" value="TreeGrafter"/>
</dbReference>